<dbReference type="InterPro" id="IPR011333">
    <property type="entry name" value="SKP1/BTB/POZ_sf"/>
</dbReference>
<evidence type="ECO:0000256" key="1">
    <source>
        <dbReference type="SAM" id="MobiDB-lite"/>
    </source>
</evidence>
<evidence type="ECO:0000313" key="2">
    <source>
        <dbReference type="EMBL" id="PBK76264.1"/>
    </source>
</evidence>
<dbReference type="EMBL" id="KZ293416">
    <property type="protein sequence ID" value="PBK76264.1"/>
    <property type="molecule type" value="Genomic_DNA"/>
</dbReference>
<accession>A0A2H3C4M7</accession>
<evidence type="ECO:0008006" key="4">
    <source>
        <dbReference type="Google" id="ProtNLM"/>
    </source>
</evidence>
<evidence type="ECO:0000313" key="3">
    <source>
        <dbReference type="Proteomes" id="UP000218334"/>
    </source>
</evidence>
<reference evidence="3" key="1">
    <citation type="journal article" date="2017" name="Nat. Ecol. Evol.">
        <title>Genome expansion and lineage-specific genetic innovations in the forest pathogenic fungi Armillaria.</title>
        <authorList>
            <person name="Sipos G."/>
            <person name="Prasanna A.N."/>
            <person name="Walter M.C."/>
            <person name="O'Connor E."/>
            <person name="Balint B."/>
            <person name="Krizsan K."/>
            <person name="Kiss B."/>
            <person name="Hess J."/>
            <person name="Varga T."/>
            <person name="Slot J."/>
            <person name="Riley R."/>
            <person name="Boka B."/>
            <person name="Rigling D."/>
            <person name="Barry K."/>
            <person name="Lee J."/>
            <person name="Mihaltcheva S."/>
            <person name="LaButti K."/>
            <person name="Lipzen A."/>
            <person name="Waldron R."/>
            <person name="Moloney N.M."/>
            <person name="Sperisen C."/>
            <person name="Kredics L."/>
            <person name="Vagvoelgyi C."/>
            <person name="Patrignani A."/>
            <person name="Fitzpatrick D."/>
            <person name="Nagy I."/>
            <person name="Doyle S."/>
            <person name="Anderson J.B."/>
            <person name="Grigoriev I.V."/>
            <person name="Gueldener U."/>
            <person name="Muensterkoetter M."/>
            <person name="Nagy L.G."/>
        </authorList>
    </citation>
    <scope>NUCLEOTIDE SEQUENCE [LARGE SCALE GENOMIC DNA]</scope>
    <source>
        <strain evidence="3">28-4</strain>
    </source>
</reference>
<feature type="region of interest" description="Disordered" evidence="1">
    <location>
        <begin position="443"/>
        <end position="463"/>
    </location>
</feature>
<name>A0A2H3C4M7_9AGAR</name>
<gene>
    <name evidence="2" type="ORF">ARMSODRAFT_969014</name>
</gene>
<dbReference type="AlphaFoldDB" id="A0A2H3C4M7"/>
<feature type="compositionally biased region" description="Basic and acidic residues" evidence="1">
    <location>
        <begin position="445"/>
        <end position="463"/>
    </location>
</feature>
<dbReference type="STRING" id="1076256.A0A2H3C4M7"/>
<keyword evidence="3" id="KW-1185">Reference proteome</keyword>
<sequence length="530" mass="59533">MWAPIGVGTRKVNQSQWDKHHSMRHEEANCHILIAYYQQQMDIDAKPAPITTADAPFNDPTDNVDLVIRTADNVDFFVLSALLSLQSPSSFFRHALQGSRHTEERDGLPVLEVTEDSGTFRTILLFCYPDVAPELRSVQQFQTVGAALDKYCMDRAMGRFVQAVLASSLISEQPLRVYALAVANGWKKIGEAAARNTLAMPLSQAISDVDELNIITARHLYRLLDYHARCGKAAEIQTETSPNPWLTRRGSGLMFLLRGSGGCDYMSIHSHPWLSDTYFRLVNAKVLLEPRSQVALDEHIIDESMIASNDQCRSEEWTKIAASQIRLLGKIVAEEIDRRISEILGGKNDTTQHQNQRYRGVSVALELQGRYVQRALLLKTLFSILEVDIFEIPINPSKDCQLGTPIRGLLLEGINGLFLQMTTTLTTSLSVVGALPLTLASPRKQSRDPLPDGRFGEAGVERKRPHEALEKDARQLKSILECRLRVFHERGHQDDLDVIIWHYRIGERYCEQLSTLVGRTGLAAKEVEVL</sequence>
<protein>
    <recommendedName>
        <fullName evidence="4">BTB domain-containing protein</fullName>
    </recommendedName>
</protein>
<organism evidence="2 3">
    <name type="scientific">Armillaria solidipes</name>
    <dbReference type="NCBI Taxonomy" id="1076256"/>
    <lineage>
        <taxon>Eukaryota</taxon>
        <taxon>Fungi</taxon>
        <taxon>Dikarya</taxon>
        <taxon>Basidiomycota</taxon>
        <taxon>Agaricomycotina</taxon>
        <taxon>Agaricomycetes</taxon>
        <taxon>Agaricomycetidae</taxon>
        <taxon>Agaricales</taxon>
        <taxon>Marasmiineae</taxon>
        <taxon>Physalacriaceae</taxon>
        <taxon>Armillaria</taxon>
    </lineage>
</organism>
<dbReference type="Proteomes" id="UP000218334">
    <property type="component" value="Unassembled WGS sequence"/>
</dbReference>
<dbReference type="Gene3D" id="3.30.710.10">
    <property type="entry name" value="Potassium Channel Kv1.1, Chain A"/>
    <property type="match status" value="1"/>
</dbReference>
<proteinExistence type="predicted"/>